<keyword evidence="4 11" id="KW-0645">Protease</keyword>
<evidence type="ECO:0000256" key="3">
    <source>
        <dbReference type="ARBA" id="ARBA00022525"/>
    </source>
</evidence>
<dbReference type="Proteomes" id="UP000258309">
    <property type="component" value="Unassembled WGS sequence"/>
</dbReference>
<feature type="chain" id="PRO_5017769905" description="Peptidase A1 domain-containing protein" evidence="13">
    <location>
        <begin position="20"/>
        <end position="438"/>
    </location>
</feature>
<keyword evidence="3" id="KW-0964">Secreted</keyword>
<comment type="subcellular location">
    <subcellularLocation>
        <location evidence="1">Secreted</location>
    </subcellularLocation>
</comment>
<keyword evidence="8" id="KW-0865">Zymogen</keyword>
<dbReference type="EMBL" id="NCSJ02000163">
    <property type="protein sequence ID" value="RFU28439.1"/>
    <property type="molecule type" value="Genomic_DNA"/>
</dbReference>
<evidence type="ECO:0000256" key="7">
    <source>
        <dbReference type="ARBA" id="ARBA00022801"/>
    </source>
</evidence>
<evidence type="ECO:0000259" key="14">
    <source>
        <dbReference type="PROSITE" id="PS51767"/>
    </source>
</evidence>
<dbReference type="STRING" id="5539.A0A3E2H4Y4"/>
<evidence type="ECO:0000256" key="6">
    <source>
        <dbReference type="ARBA" id="ARBA00022750"/>
    </source>
</evidence>
<dbReference type="CDD" id="cd06097">
    <property type="entry name" value="Aspergillopepsin_like"/>
    <property type="match status" value="1"/>
</dbReference>
<keyword evidence="7 11" id="KW-0378">Hydrolase</keyword>
<evidence type="ECO:0000256" key="13">
    <source>
        <dbReference type="SAM" id="SignalP"/>
    </source>
</evidence>
<dbReference type="Gene3D" id="2.40.70.10">
    <property type="entry name" value="Acid Proteases"/>
    <property type="match status" value="2"/>
</dbReference>
<feature type="signal peptide" evidence="13">
    <location>
        <begin position="1"/>
        <end position="19"/>
    </location>
</feature>
<comment type="similarity">
    <text evidence="2 11">Belongs to the peptidase A1 family.</text>
</comment>
<dbReference type="PANTHER" id="PTHR47966:SF23">
    <property type="entry name" value="ASPARTIC ENDOPEPTIDASE, PUTATIVE (AFU_ORTHOLOGUE AFUA_2G15950)-RELATED"/>
    <property type="match status" value="1"/>
</dbReference>
<sequence length="438" mass="45052">MPSFFHSLFLLALVALALAAPTPIARKQKNSFKVNRVPNPNFGGRNATRELVKSLSKYGYPYPQSLVDALSALNTVSDKKGHGGSAGGFGSGVFGSSSGAANNANGSGQGDETGDASATPVNGDIEFLVPVSIGGQTVNMDFDSGSSDLWVFSTSLPANEQQGHTVFDPQQSNTFQLMQGASFSISYGDGSDAAGAVGTDTVNIGGATVTSQAVEIATAVSASFVSDTASSGLVGLAFSSLNTVQPQQQKTFFDSILPDLEEPVFTADLRHNAVGAYEFGTIDNTKFTGELSWADVDSSSGFWQFSSSSFAVGNGQITTLQTTGTAIADTGTTLMLVDPAIVNAYYSQVSGAVNDASVGGVTFPCNADLPDLSVDVGGNYQAVIPGSLINFTQVSGNTCFGGVQATTGGLQIFGDIMFKSQFVVFNGGNNSIGLAPHQ</sequence>
<dbReference type="PROSITE" id="PS51767">
    <property type="entry name" value="PEPTIDASE_A1"/>
    <property type="match status" value="1"/>
</dbReference>
<evidence type="ECO:0000256" key="4">
    <source>
        <dbReference type="ARBA" id="ARBA00022670"/>
    </source>
</evidence>
<organism evidence="15 16">
    <name type="scientific">Scytalidium lignicola</name>
    <name type="common">Hyphomycete</name>
    <dbReference type="NCBI Taxonomy" id="5539"/>
    <lineage>
        <taxon>Eukaryota</taxon>
        <taxon>Fungi</taxon>
        <taxon>Dikarya</taxon>
        <taxon>Ascomycota</taxon>
        <taxon>Pezizomycotina</taxon>
        <taxon>Leotiomycetes</taxon>
        <taxon>Leotiomycetes incertae sedis</taxon>
        <taxon>Scytalidium</taxon>
    </lineage>
</organism>
<gene>
    <name evidence="15" type="ORF">B7463_g7872</name>
</gene>
<dbReference type="InterPro" id="IPR033121">
    <property type="entry name" value="PEPTIDASE_A1"/>
</dbReference>
<feature type="non-terminal residue" evidence="15">
    <location>
        <position position="438"/>
    </location>
</feature>
<evidence type="ECO:0000256" key="8">
    <source>
        <dbReference type="ARBA" id="ARBA00023145"/>
    </source>
</evidence>
<evidence type="ECO:0000313" key="15">
    <source>
        <dbReference type="EMBL" id="RFU28439.1"/>
    </source>
</evidence>
<feature type="active site" evidence="10">
    <location>
        <position position="329"/>
    </location>
</feature>
<feature type="domain" description="Peptidase A1" evidence="14">
    <location>
        <begin position="127"/>
        <end position="435"/>
    </location>
</feature>
<dbReference type="PANTHER" id="PTHR47966">
    <property type="entry name" value="BETA-SITE APP-CLEAVING ENZYME, ISOFORM A-RELATED"/>
    <property type="match status" value="1"/>
</dbReference>
<keyword evidence="5 13" id="KW-0732">Signal</keyword>
<feature type="active site" evidence="10">
    <location>
        <position position="143"/>
    </location>
</feature>
<dbReference type="InterPro" id="IPR001461">
    <property type="entry name" value="Aspartic_peptidase_A1"/>
</dbReference>
<dbReference type="SUPFAM" id="SSF50630">
    <property type="entry name" value="Acid proteases"/>
    <property type="match status" value="1"/>
</dbReference>
<evidence type="ECO:0000256" key="10">
    <source>
        <dbReference type="PIRSR" id="PIRSR601461-1"/>
    </source>
</evidence>
<name>A0A3E2H4Y4_SCYLI</name>
<dbReference type="GO" id="GO:0006508">
    <property type="term" value="P:proteolysis"/>
    <property type="evidence" value="ECO:0007669"/>
    <property type="project" value="UniProtKB-KW"/>
</dbReference>
<evidence type="ECO:0000256" key="12">
    <source>
        <dbReference type="SAM" id="MobiDB-lite"/>
    </source>
</evidence>
<feature type="non-terminal residue" evidence="15">
    <location>
        <position position="1"/>
    </location>
</feature>
<dbReference type="AlphaFoldDB" id="A0A3E2H4Y4"/>
<protein>
    <recommendedName>
        <fullName evidence="14">Peptidase A1 domain-containing protein</fullName>
    </recommendedName>
</protein>
<evidence type="ECO:0000256" key="2">
    <source>
        <dbReference type="ARBA" id="ARBA00007447"/>
    </source>
</evidence>
<dbReference type="InterPro" id="IPR021109">
    <property type="entry name" value="Peptidase_aspartic_dom_sf"/>
</dbReference>
<dbReference type="OrthoDB" id="2747330at2759"/>
<keyword evidence="16" id="KW-1185">Reference proteome</keyword>
<proteinExistence type="inferred from homology"/>
<dbReference type="OMA" id="NGVGEYE"/>
<dbReference type="GO" id="GO:0004190">
    <property type="term" value="F:aspartic-type endopeptidase activity"/>
    <property type="evidence" value="ECO:0007669"/>
    <property type="project" value="UniProtKB-KW"/>
</dbReference>
<evidence type="ECO:0000313" key="16">
    <source>
        <dbReference type="Proteomes" id="UP000258309"/>
    </source>
</evidence>
<reference evidence="15 16" key="1">
    <citation type="submission" date="2018-05" db="EMBL/GenBank/DDBJ databases">
        <title>Draft genome sequence of Scytalidium lignicola DSM 105466, a ubiquitous saprotrophic fungus.</title>
        <authorList>
            <person name="Buettner E."/>
            <person name="Gebauer A.M."/>
            <person name="Hofrichter M."/>
            <person name="Liers C."/>
            <person name="Kellner H."/>
        </authorList>
    </citation>
    <scope>NUCLEOTIDE SEQUENCE [LARGE SCALE GENOMIC DNA]</scope>
    <source>
        <strain evidence="15 16">DSM 105466</strain>
    </source>
</reference>
<dbReference type="Pfam" id="PF00026">
    <property type="entry name" value="Asp"/>
    <property type="match status" value="1"/>
</dbReference>
<keyword evidence="6 11" id="KW-0064">Aspartyl protease</keyword>
<dbReference type="InterPro" id="IPR001969">
    <property type="entry name" value="Aspartic_peptidase_AS"/>
</dbReference>
<dbReference type="PROSITE" id="PS00141">
    <property type="entry name" value="ASP_PROTEASE"/>
    <property type="match status" value="2"/>
</dbReference>
<accession>A0A3E2H4Y4</accession>
<dbReference type="PRINTS" id="PR00792">
    <property type="entry name" value="PEPSIN"/>
</dbReference>
<keyword evidence="9" id="KW-0325">Glycoprotein</keyword>
<dbReference type="FunFam" id="2.40.70.10:FF:000026">
    <property type="entry name" value="Endothiapepsin"/>
    <property type="match status" value="1"/>
</dbReference>
<evidence type="ECO:0000256" key="1">
    <source>
        <dbReference type="ARBA" id="ARBA00004613"/>
    </source>
</evidence>
<evidence type="ECO:0000256" key="9">
    <source>
        <dbReference type="ARBA" id="ARBA00023180"/>
    </source>
</evidence>
<dbReference type="InterPro" id="IPR034163">
    <property type="entry name" value="Aspergillopepsin-like_cat_dom"/>
</dbReference>
<feature type="region of interest" description="Disordered" evidence="12">
    <location>
        <begin position="100"/>
        <end position="121"/>
    </location>
</feature>
<dbReference type="FunFam" id="2.40.70.10:FF:000024">
    <property type="entry name" value="Endothiapepsin"/>
    <property type="match status" value="1"/>
</dbReference>
<comment type="caution">
    <text evidence="15">The sequence shown here is derived from an EMBL/GenBank/DDBJ whole genome shotgun (WGS) entry which is preliminary data.</text>
</comment>
<evidence type="ECO:0000256" key="5">
    <source>
        <dbReference type="ARBA" id="ARBA00022729"/>
    </source>
</evidence>
<dbReference type="GO" id="GO:0005576">
    <property type="term" value="C:extracellular region"/>
    <property type="evidence" value="ECO:0007669"/>
    <property type="project" value="UniProtKB-SubCell"/>
</dbReference>
<evidence type="ECO:0000256" key="11">
    <source>
        <dbReference type="RuleBase" id="RU000454"/>
    </source>
</evidence>